<name>A0A2U3NM58_9MYCO</name>
<proteinExistence type="predicted"/>
<dbReference type="Proteomes" id="UP000240988">
    <property type="component" value="Unassembled WGS sequence"/>
</dbReference>
<dbReference type="Pfam" id="PF05305">
    <property type="entry name" value="DUF732"/>
    <property type="match status" value="1"/>
</dbReference>
<evidence type="ECO:0000259" key="1">
    <source>
        <dbReference type="Pfam" id="PF05305"/>
    </source>
</evidence>
<feature type="domain" description="DUF732" evidence="1">
    <location>
        <begin position="39"/>
        <end position="108"/>
    </location>
</feature>
<dbReference type="RefSeq" id="WP_245835794.1">
    <property type="nucleotide sequence ID" value="NZ_LT721901.1"/>
</dbReference>
<evidence type="ECO:0000313" key="2">
    <source>
        <dbReference type="EMBL" id="SPM32619.1"/>
    </source>
</evidence>
<dbReference type="InterPro" id="IPR007969">
    <property type="entry name" value="DUF732"/>
</dbReference>
<dbReference type="AlphaFoldDB" id="A0A2U3NM58"/>
<reference evidence="2 3" key="1">
    <citation type="submission" date="2017-01" db="EMBL/GenBank/DDBJ databases">
        <authorList>
            <consortium name="Urmite Genomes"/>
        </authorList>
    </citation>
    <scope>NUCLEOTIDE SEQUENCE [LARGE SCALE GENOMIC DNA]</scope>
    <source>
        <strain evidence="2 3">AB57</strain>
    </source>
</reference>
<sequence>MIGTRIRMSGAVLSLSAAGLISVFGLLGTAPIASADAGDAQFLAMLKKDDINHSSAPAAIAAGHKVCEYLESGMNWKEVAADVENSSNMPDYDTGFFVGAAIKAYCPQFMPDVPKQDVPQPVGNQTTPQA</sequence>
<keyword evidence="3" id="KW-1185">Reference proteome</keyword>
<protein>
    <recommendedName>
        <fullName evidence="1">DUF732 domain-containing protein</fullName>
    </recommendedName>
</protein>
<organism evidence="2 3">
    <name type="scientific">Mycobacterium rhizamassiliense</name>
    <dbReference type="NCBI Taxonomy" id="1841860"/>
    <lineage>
        <taxon>Bacteria</taxon>
        <taxon>Bacillati</taxon>
        <taxon>Actinomycetota</taxon>
        <taxon>Actinomycetes</taxon>
        <taxon>Mycobacteriales</taxon>
        <taxon>Mycobacteriaceae</taxon>
        <taxon>Mycobacterium</taxon>
    </lineage>
</organism>
<gene>
    <name evidence="2" type="ORF">MRAB57_418</name>
</gene>
<dbReference type="EMBL" id="FUFA01000001">
    <property type="protein sequence ID" value="SPM32619.1"/>
    <property type="molecule type" value="Genomic_DNA"/>
</dbReference>
<accession>A0A2U3NM58</accession>
<evidence type="ECO:0000313" key="3">
    <source>
        <dbReference type="Proteomes" id="UP000240988"/>
    </source>
</evidence>